<organism evidence="2 3">
    <name type="scientific">Cupriavidus necator</name>
    <name type="common">Alcaligenes eutrophus</name>
    <name type="synonym">Ralstonia eutropha</name>
    <dbReference type="NCBI Taxonomy" id="106590"/>
    <lineage>
        <taxon>Bacteria</taxon>
        <taxon>Pseudomonadati</taxon>
        <taxon>Pseudomonadota</taxon>
        <taxon>Betaproteobacteria</taxon>
        <taxon>Burkholderiales</taxon>
        <taxon>Burkholderiaceae</taxon>
        <taxon>Cupriavidus</taxon>
    </lineage>
</organism>
<gene>
    <name evidence="2" type="ORF">BJN34_15270</name>
</gene>
<dbReference type="InterPro" id="IPR012902">
    <property type="entry name" value="N_methyl_site"/>
</dbReference>
<reference evidence="3" key="1">
    <citation type="submission" date="2017-02" db="EMBL/GenBank/DDBJ databases">
        <title>Complete genome sequence of Cupriavidus necator strain NH9, a 3-chlorobenzoate degrader.</title>
        <authorList>
            <person name="Moriuchi R."/>
            <person name="Dohra H."/>
            <person name="Ogawa N."/>
        </authorList>
    </citation>
    <scope>NUCLEOTIDE SEQUENCE [LARGE SCALE GENOMIC DNA]</scope>
    <source>
        <strain evidence="3">NH9</strain>
    </source>
</reference>
<dbReference type="KEGG" id="cuh:BJN34_15270"/>
<dbReference type="AlphaFoldDB" id="A0A1U9URD9"/>
<sequence>MTWSASKAFTLVELLVALLLSFIVAATAIAAFHATHTAYLTTTDRVLLEERGQRALAILSTLLRQSGWPGEPSSASPHAALPAVSGADNCGQPAIGAVPSCGKAGIGRSDALLVRFSGSGLPAAPAQPDDTMTDCSGYAVAARTAGADAHSGYVAANLLYVAAGSDGVPQLLCRYPARRSGVIDGSGWTSGALVRGVESLQVRYGLDTDDDGRPDRFETATGIQPLGEAAWQRVVAVQIAIAVRGERPGSAAAGPGSGADPLPTPGTAVDDLAPAATLQPGTARRVFATTVRLRNAPRCQESLC</sequence>
<dbReference type="Pfam" id="PF07963">
    <property type="entry name" value="N_methyl"/>
    <property type="match status" value="1"/>
</dbReference>
<evidence type="ECO:0000313" key="2">
    <source>
        <dbReference type="EMBL" id="AQV95238.1"/>
    </source>
</evidence>
<dbReference type="InterPro" id="IPR032092">
    <property type="entry name" value="PilW"/>
</dbReference>
<dbReference type="Pfam" id="PF16074">
    <property type="entry name" value="PilW"/>
    <property type="match status" value="1"/>
</dbReference>
<protein>
    <submittedName>
        <fullName evidence="2">Prepilin-type N-terminal cleavage/methylation domain-containing protein</fullName>
    </submittedName>
</protein>
<feature type="region of interest" description="Disordered" evidence="1">
    <location>
        <begin position="248"/>
        <end position="268"/>
    </location>
</feature>
<accession>A0A1U9URD9</accession>
<dbReference type="OrthoDB" id="8780389at2"/>
<dbReference type="Proteomes" id="UP000189627">
    <property type="component" value="Chromosome 1"/>
</dbReference>
<dbReference type="EMBL" id="CP017757">
    <property type="protein sequence ID" value="AQV95238.1"/>
    <property type="molecule type" value="Genomic_DNA"/>
</dbReference>
<proteinExistence type="predicted"/>
<name>A0A1U9URD9_CUPNE</name>
<dbReference type="RefSeq" id="WP_078197481.1">
    <property type="nucleotide sequence ID" value="NZ_CP017757.2"/>
</dbReference>
<evidence type="ECO:0000256" key="1">
    <source>
        <dbReference type="SAM" id="MobiDB-lite"/>
    </source>
</evidence>
<evidence type="ECO:0000313" key="3">
    <source>
        <dbReference type="Proteomes" id="UP000189627"/>
    </source>
</evidence>
<dbReference type="GO" id="GO:0043683">
    <property type="term" value="P:type IV pilus assembly"/>
    <property type="evidence" value="ECO:0007669"/>
    <property type="project" value="InterPro"/>
</dbReference>